<evidence type="ECO:0000256" key="1">
    <source>
        <dbReference type="SAM" id="Phobius"/>
    </source>
</evidence>
<dbReference type="HOGENOM" id="CLU_023881_0_0_1"/>
<dbReference type="PANTHER" id="PTHR43111:SF1">
    <property type="entry name" value="ALDEHYDE DEHYDROGENASE B-RELATED"/>
    <property type="match status" value="1"/>
</dbReference>
<reference evidence="3 4" key="1">
    <citation type="journal article" date="2014" name="BMC Genomics">
        <title>Genome sequencing of four Aureobasidium pullulans varieties: biotechnological potential, stress tolerance, and description of new species.</title>
        <authorList>
            <person name="Gostin Ar C."/>
            <person name="Ohm R.A."/>
            <person name="Kogej T."/>
            <person name="Sonjak S."/>
            <person name="Turk M."/>
            <person name="Zajc J."/>
            <person name="Zalar P."/>
            <person name="Grube M."/>
            <person name="Sun H."/>
            <person name="Han J."/>
            <person name="Sharma A."/>
            <person name="Chiniquy J."/>
            <person name="Ngan C.Y."/>
            <person name="Lipzen A."/>
            <person name="Barry K."/>
            <person name="Grigoriev I.V."/>
            <person name="Gunde-Cimerman N."/>
        </authorList>
    </citation>
    <scope>NUCLEOTIDE SEQUENCE [LARGE SCALE GENOMIC DNA]</scope>
    <source>
        <strain evidence="3 4">CBS 147.97</strain>
    </source>
</reference>
<dbReference type="OrthoDB" id="5596991at2759"/>
<feature type="transmembrane region" description="Helical" evidence="1">
    <location>
        <begin position="464"/>
        <end position="485"/>
    </location>
</feature>
<dbReference type="PANTHER" id="PTHR43111">
    <property type="entry name" value="ALDEHYDE DEHYDROGENASE B-RELATED"/>
    <property type="match status" value="1"/>
</dbReference>
<dbReference type="InterPro" id="IPR016163">
    <property type="entry name" value="Ald_DH_C"/>
</dbReference>
<dbReference type="STRING" id="1043004.A0A074X446"/>
<feature type="domain" description="Aldehyde dehydrogenase" evidence="2">
    <location>
        <begin position="190"/>
        <end position="359"/>
    </location>
</feature>
<dbReference type="Pfam" id="PF00171">
    <property type="entry name" value="Aldedh"/>
    <property type="match status" value="1"/>
</dbReference>
<dbReference type="InterPro" id="IPR015590">
    <property type="entry name" value="Aldehyde_DH_dom"/>
</dbReference>
<dbReference type="GO" id="GO:0016620">
    <property type="term" value="F:oxidoreductase activity, acting on the aldehyde or oxo group of donors, NAD or NADP as acceptor"/>
    <property type="evidence" value="ECO:0007669"/>
    <property type="project" value="InterPro"/>
</dbReference>
<protein>
    <submittedName>
        <fullName evidence="3">Aldehyde dehydrogenase PutA</fullName>
    </submittedName>
</protein>
<dbReference type="SUPFAM" id="SSF53720">
    <property type="entry name" value="ALDH-like"/>
    <property type="match status" value="1"/>
</dbReference>
<dbReference type="InterPro" id="IPR016161">
    <property type="entry name" value="Ald_DH/histidinol_DH"/>
</dbReference>
<dbReference type="InterPro" id="IPR016162">
    <property type="entry name" value="Ald_DH_N"/>
</dbReference>
<name>A0A074X446_9PEZI</name>
<evidence type="ECO:0000259" key="2">
    <source>
        <dbReference type="Pfam" id="PF00171"/>
    </source>
</evidence>
<evidence type="ECO:0000313" key="4">
    <source>
        <dbReference type="Proteomes" id="UP000027730"/>
    </source>
</evidence>
<keyword evidence="4" id="KW-1185">Reference proteome</keyword>
<dbReference type="Proteomes" id="UP000027730">
    <property type="component" value="Unassembled WGS sequence"/>
</dbReference>
<keyword evidence="1" id="KW-0812">Transmembrane</keyword>
<keyword evidence="1" id="KW-1133">Transmembrane helix</keyword>
<dbReference type="Gene3D" id="3.40.309.10">
    <property type="entry name" value="Aldehyde Dehydrogenase, Chain A, domain 2"/>
    <property type="match status" value="1"/>
</dbReference>
<proteinExistence type="predicted"/>
<organism evidence="3 4">
    <name type="scientific">Aureobasidium namibiae CBS 147.97</name>
    <dbReference type="NCBI Taxonomy" id="1043004"/>
    <lineage>
        <taxon>Eukaryota</taxon>
        <taxon>Fungi</taxon>
        <taxon>Dikarya</taxon>
        <taxon>Ascomycota</taxon>
        <taxon>Pezizomycotina</taxon>
        <taxon>Dothideomycetes</taxon>
        <taxon>Dothideomycetidae</taxon>
        <taxon>Dothideales</taxon>
        <taxon>Saccotheciaceae</taxon>
        <taxon>Aureobasidium</taxon>
    </lineage>
</organism>
<keyword evidence="1" id="KW-0472">Membrane</keyword>
<dbReference type="Gene3D" id="3.40.605.10">
    <property type="entry name" value="Aldehyde Dehydrogenase, Chain A, domain 1"/>
    <property type="match status" value="1"/>
</dbReference>
<dbReference type="EMBL" id="KL584722">
    <property type="protein sequence ID" value="KEQ69391.1"/>
    <property type="molecule type" value="Genomic_DNA"/>
</dbReference>
<dbReference type="GeneID" id="25412299"/>
<gene>
    <name evidence="3" type="ORF">M436DRAFT_56350</name>
</gene>
<dbReference type="RefSeq" id="XP_013423453.1">
    <property type="nucleotide sequence ID" value="XM_013567999.1"/>
</dbReference>
<evidence type="ECO:0000313" key="3">
    <source>
        <dbReference type="EMBL" id="KEQ69391.1"/>
    </source>
</evidence>
<dbReference type="AlphaFoldDB" id="A0A074X446"/>
<sequence>MSNRPFAQLQAAAIDGRTRTVFYRQAQLEKLHKKLVADASEIVDAIVAGSGLSRTEAQVEFSLALTTVRERFAELEPKKELENEYAVARGEDAASLRLGYGTVYIKASSDHTPFYSAIAPLSAAIAAGNCVVLQVENSLRSLPTILRNTLKSALDNDTFDIAQQPVQDASFLSNCLQVVQDGSVDGAPALNQLVSKAGSVTAAIVDRTANFDETAKALVNARFSYNGKSPYAPDIIFVNEFSKKDFLQALLRHSVSFDEVVEREKSPTRRGGRENGIRDLISSLQKDGNGRVIAQESNRAILELTKRSTSLLKNKISEPVLLVHAVKSLDDAIDFINNGDSNELLAAYHFGENAQCKYLSQFVASQVSYINHIPAELLVGPAFPTGHPITSTRYPTSLFTRPTPAFVTNTTTSKTVEAALNGASKSEKSTAVQTLYRQAVADLPSAHKRPKQTRAAFGFFEQSMLLNLGFVLLSTGATIAATVILGKRARAYYSH</sequence>
<accession>A0A074X446</accession>